<dbReference type="PANTHER" id="PTHR30203:SF32">
    <property type="entry name" value="CATION EFFLUX SYSTEM PROTEIN CUSC"/>
    <property type="match status" value="1"/>
</dbReference>
<keyword evidence="2" id="KW-1134">Transmembrane beta strand</keyword>
<comment type="caution">
    <text evidence="4">The sequence shown here is derived from an EMBL/GenBank/DDBJ whole genome shotgun (WGS) entry which is preliminary data.</text>
</comment>
<comment type="similarity">
    <text evidence="1 2">Belongs to the outer membrane factor (OMF) (TC 1.B.17) family.</text>
</comment>
<keyword evidence="2" id="KW-0812">Transmembrane</keyword>
<dbReference type="Gene3D" id="1.20.1600.10">
    <property type="entry name" value="Outer membrane efflux proteins (OEP)"/>
    <property type="match status" value="1"/>
</dbReference>
<dbReference type="NCBIfam" id="TIGR01845">
    <property type="entry name" value="outer_NodT"/>
    <property type="match status" value="1"/>
</dbReference>
<keyword evidence="2" id="KW-0449">Lipoprotein</keyword>
<dbReference type="Gene3D" id="2.20.200.10">
    <property type="entry name" value="Outer membrane efflux proteins (OEP)"/>
    <property type="match status" value="1"/>
</dbReference>
<evidence type="ECO:0000256" key="3">
    <source>
        <dbReference type="SAM" id="MobiDB-lite"/>
    </source>
</evidence>
<feature type="signal peptide" evidence="2">
    <location>
        <begin position="1"/>
        <end position="26"/>
    </location>
</feature>
<dbReference type="Pfam" id="PF02321">
    <property type="entry name" value="OEP"/>
    <property type="match status" value="2"/>
</dbReference>
<dbReference type="EMBL" id="JBBUTF010000031">
    <property type="protein sequence ID" value="MEK8028799.1"/>
    <property type="molecule type" value="Genomic_DNA"/>
</dbReference>
<accession>A0ABU9BI90</accession>
<evidence type="ECO:0000256" key="2">
    <source>
        <dbReference type="RuleBase" id="RU362097"/>
    </source>
</evidence>
<organism evidence="4 5">
    <name type="scientific">Pseudaquabacterium rugosum</name>
    <dbReference type="NCBI Taxonomy" id="2984194"/>
    <lineage>
        <taxon>Bacteria</taxon>
        <taxon>Pseudomonadati</taxon>
        <taxon>Pseudomonadota</taxon>
        <taxon>Betaproteobacteria</taxon>
        <taxon>Burkholderiales</taxon>
        <taxon>Sphaerotilaceae</taxon>
        <taxon>Pseudaquabacterium</taxon>
    </lineage>
</organism>
<dbReference type="Proteomes" id="UP001368500">
    <property type="component" value="Unassembled WGS sequence"/>
</dbReference>
<evidence type="ECO:0000256" key="1">
    <source>
        <dbReference type="ARBA" id="ARBA00007613"/>
    </source>
</evidence>
<keyword evidence="2" id="KW-0732">Signal</keyword>
<comment type="subcellular location">
    <subcellularLocation>
        <location evidence="2">Cell membrane</location>
        <topology evidence="2">Lipid-anchor</topology>
    </subcellularLocation>
</comment>
<name>A0ABU9BI90_9BURK</name>
<feature type="region of interest" description="Disordered" evidence="3">
    <location>
        <begin position="110"/>
        <end position="135"/>
    </location>
</feature>
<protein>
    <submittedName>
        <fullName evidence="4">TolC family protein</fullName>
    </submittedName>
</protein>
<proteinExistence type="inferred from homology"/>
<evidence type="ECO:0000313" key="5">
    <source>
        <dbReference type="Proteomes" id="UP001368500"/>
    </source>
</evidence>
<keyword evidence="2" id="KW-0472">Membrane</keyword>
<dbReference type="RefSeq" id="WP_341376587.1">
    <property type="nucleotide sequence ID" value="NZ_JBBUTF010000031.1"/>
</dbReference>
<dbReference type="SUPFAM" id="SSF56954">
    <property type="entry name" value="Outer membrane efflux proteins (OEP)"/>
    <property type="match status" value="1"/>
</dbReference>
<gene>
    <name evidence="4" type="ORF">AACH11_22800</name>
</gene>
<keyword evidence="2" id="KW-0564">Palmitate</keyword>
<reference evidence="4 5" key="1">
    <citation type="submission" date="2024-04" db="EMBL/GenBank/DDBJ databases">
        <title>Novel species of the genus Ideonella isolated from streams.</title>
        <authorList>
            <person name="Lu H."/>
        </authorList>
    </citation>
    <scope>NUCLEOTIDE SEQUENCE [LARGE SCALE GENOMIC DNA]</scope>
    <source>
        <strain evidence="4 5">BYS139W</strain>
    </source>
</reference>
<sequence>MALPLALAAALALSACGTLTPPPARADAPQASASAVPAAWPAALAGTAGSSGPVTDAAPAPELPWSHFILDERLRRVVQQALDGNRSLRKTVQDVAAARAQYGQQDAARLPTVGGSLGSTNARSRSGDTTVTSHGASAGVSVSAWEVDLFGRVGALSDAALQTWQASAEGARSTRITLIASTATAWLQLAADRQRLALAQQTEASAERSVAITRKRLAAGVASRVDVRDAETVLHQARADVASATTAAAQDRHALELLAGGPVADALLPDGLPADDAGLAQVQAGLSSAVLLRRPDVLQAEHALKSADFSVTAARADHFPKLTLTGSAGLASSALTSLLSGGASTVWSLAPAVGITLADGDAKRSALEAAQATRDGLVASYEATLQTAFQETADALARRATMTDELAADRARVEAAQDSATLSMRRYENGVDTFLAALTAQRTLYASQQTLVSARLTALGNRVTLYKVLGGGVVD</sequence>
<dbReference type="InterPro" id="IPR003423">
    <property type="entry name" value="OMP_efflux"/>
</dbReference>
<feature type="compositionally biased region" description="Polar residues" evidence="3">
    <location>
        <begin position="118"/>
        <end position="134"/>
    </location>
</feature>
<dbReference type="InterPro" id="IPR010131">
    <property type="entry name" value="MdtP/NodT-like"/>
</dbReference>
<feature type="chain" id="PRO_5044967169" evidence="2">
    <location>
        <begin position="27"/>
        <end position="475"/>
    </location>
</feature>
<dbReference type="PANTHER" id="PTHR30203">
    <property type="entry name" value="OUTER MEMBRANE CATION EFFLUX PROTEIN"/>
    <property type="match status" value="1"/>
</dbReference>
<evidence type="ECO:0000313" key="4">
    <source>
        <dbReference type="EMBL" id="MEK8028799.1"/>
    </source>
</evidence>
<keyword evidence="5" id="KW-1185">Reference proteome</keyword>